<sequence>MPPFVAQRKRPRCAPFTFFPPEVPRFHFGAGKRKLLESEERKGEVVEKRDELNLVLENGAHALVFARMRESPYAHASSIYRPAACAKMQA</sequence>
<organism evidence="1 2">
    <name type="scientific">Plasmodium ovale wallikeri</name>
    <dbReference type="NCBI Taxonomy" id="864142"/>
    <lineage>
        <taxon>Eukaryota</taxon>
        <taxon>Sar</taxon>
        <taxon>Alveolata</taxon>
        <taxon>Apicomplexa</taxon>
        <taxon>Aconoidasida</taxon>
        <taxon>Haemosporida</taxon>
        <taxon>Plasmodiidae</taxon>
        <taxon>Plasmodium</taxon>
        <taxon>Plasmodium (Plasmodium)</taxon>
    </lineage>
</organism>
<evidence type="ECO:0000313" key="1">
    <source>
        <dbReference type="EMBL" id="SBT31296.1"/>
    </source>
</evidence>
<dbReference type="Proteomes" id="UP000078555">
    <property type="component" value="Unassembled WGS sequence"/>
</dbReference>
<proteinExistence type="predicted"/>
<evidence type="ECO:0000313" key="2">
    <source>
        <dbReference type="Proteomes" id="UP000078555"/>
    </source>
</evidence>
<reference evidence="2" key="1">
    <citation type="submission" date="2016-05" db="EMBL/GenBank/DDBJ databases">
        <authorList>
            <person name="Naeem Raeece"/>
        </authorList>
    </citation>
    <scope>NUCLEOTIDE SEQUENCE [LARGE SCALE GENOMIC DNA]</scope>
</reference>
<keyword evidence="2" id="KW-1185">Reference proteome</keyword>
<dbReference type="AlphaFoldDB" id="A0A1A8YIC5"/>
<accession>A0A1A8YIC5</accession>
<name>A0A1A8YIC5_PLAOA</name>
<dbReference type="EMBL" id="FLRD01000014">
    <property type="protein sequence ID" value="SBT31296.1"/>
    <property type="molecule type" value="Genomic_DNA"/>
</dbReference>
<gene>
    <name evidence="1" type="ORF">POVWA1_006440</name>
</gene>
<protein>
    <submittedName>
        <fullName evidence="1">Uncharacterized protein</fullName>
    </submittedName>
</protein>